<dbReference type="AlphaFoldDB" id="A0A5S6R5V7"/>
<dbReference type="PANTHER" id="PTHR21448">
    <property type="entry name" value="SMOOTH MUSCLE MYOSIN HEAVY CHAIN-RELATED"/>
    <property type="match status" value="1"/>
</dbReference>
<dbReference type="InterPro" id="IPR019348">
    <property type="entry name" value="PPP1R21_six_helix"/>
</dbReference>
<dbReference type="GO" id="GO:0005769">
    <property type="term" value="C:early endosome"/>
    <property type="evidence" value="ECO:0007669"/>
    <property type="project" value="TreeGrafter"/>
</dbReference>
<organism evidence="4 5">
    <name type="scientific">Trichuris muris</name>
    <name type="common">Mouse whipworm</name>
    <dbReference type="NCBI Taxonomy" id="70415"/>
    <lineage>
        <taxon>Eukaryota</taxon>
        <taxon>Metazoa</taxon>
        <taxon>Ecdysozoa</taxon>
        <taxon>Nematoda</taxon>
        <taxon>Enoplea</taxon>
        <taxon>Dorylaimia</taxon>
        <taxon>Trichinellida</taxon>
        <taxon>Trichuridae</taxon>
        <taxon>Trichuris</taxon>
    </lineage>
</organism>
<accession>A0A5S6R5V7</accession>
<dbReference type="WBParaSite" id="TMUE_3000014905.1">
    <property type="protein sequence ID" value="TMUE_3000014905.1"/>
    <property type="gene ID" value="WBGene00302388"/>
</dbReference>
<evidence type="ECO:0000259" key="3">
    <source>
        <dbReference type="Pfam" id="PF21636"/>
    </source>
</evidence>
<keyword evidence="4" id="KW-1185">Reference proteome</keyword>
<dbReference type="GO" id="GO:0016020">
    <property type="term" value="C:membrane"/>
    <property type="evidence" value="ECO:0007669"/>
    <property type="project" value="TreeGrafter"/>
</dbReference>
<keyword evidence="1" id="KW-0175">Coiled coil</keyword>
<protein>
    <submittedName>
        <fullName evidence="5">Protein phosphatase 1 regulatory subunit 21 C-terminal domain-containing protein</fullName>
    </submittedName>
</protein>
<sequence>MENGAHTERSRFRSQLNMDFRLKVNDTSVASQHTANHFVEQIEVLQAELKFRIHENENLQRKLRDLELVHEKEMYGLAEKMKVIQQEADRWRRDLENAEMGYREHQDFNGHMQICDLKPDIPISQHEGMCTGCSNLTSCESLNSDSLGNVKEQQPYHDILIDMLPVVVLLTENYSNLFSFYDCRSRFFICNTLLSLQLAQLLRKVRKNFDAVACELSNSTVSSTQDFKTTFKRLTKCFTEQKECLTSLGQLIIACIDEECLVPSCGTALEAVNKRFASCLEDFIEATCSVIDMATEQHCTLELRTPNFLSVLTRRFGNLVNSGSALSSCLSDKVLMEHELPNATKKLRTDNECFASCLSSIVRNSSEVVRYLESLLSKVSQLDTKVPRVLSIECDNGSAQACKDEFDNPVIRRLTSEVANLKNQVAELERDKCCLEAEVGLSALRLERTKTTNNSNLPTGADEVNRVRSMYQAQIEALVRKVQMCQGRTTYFQNEIEDLSASVQVLDAQKVELENHLRQSEERVALLMDELERTRRGYENQLSSLSEHMAQMNQRIATQADEIDLLRAFKKKA</sequence>
<name>A0A5S6R5V7_TRIMR</name>
<feature type="coiled-coil region" evidence="1">
    <location>
        <begin position="42"/>
        <end position="101"/>
    </location>
</feature>
<dbReference type="Gene3D" id="1.10.287.1490">
    <property type="match status" value="1"/>
</dbReference>
<feature type="coiled-coil region" evidence="1">
    <location>
        <begin position="496"/>
        <end position="555"/>
    </location>
</feature>
<evidence type="ECO:0000256" key="1">
    <source>
        <dbReference type="SAM" id="Coils"/>
    </source>
</evidence>
<evidence type="ECO:0000313" key="4">
    <source>
        <dbReference type="Proteomes" id="UP000046395"/>
    </source>
</evidence>
<evidence type="ECO:0000313" key="5">
    <source>
        <dbReference type="WBParaSite" id="TMUE_3000014905.1"/>
    </source>
</evidence>
<dbReference type="InterPro" id="IPR040024">
    <property type="entry name" value="PPP1R21"/>
</dbReference>
<reference evidence="5" key="1">
    <citation type="submission" date="2019-12" db="UniProtKB">
        <authorList>
            <consortium name="WormBaseParasite"/>
        </authorList>
    </citation>
    <scope>IDENTIFICATION</scope>
</reference>
<feature type="domain" description="Protein phosphatase 1 regulatory subunit 21 six-helix bundle" evidence="2">
    <location>
        <begin position="199"/>
        <end position="374"/>
    </location>
</feature>
<dbReference type="Pfam" id="PF10212">
    <property type="entry name" value="PPP1R21_helical"/>
    <property type="match status" value="1"/>
</dbReference>
<dbReference type="STRING" id="70415.A0A5S6R5V7"/>
<dbReference type="InterPro" id="IPR049372">
    <property type="entry name" value="PPP1R21_C"/>
</dbReference>
<feature type="coiled-coil region" evidence="1">
    <location>
        <begin position="411"/>
        <end position="438"/>
    </location>
</feature>
<feature type="domain" description="Protein phosphatase 1 regulatory subunit 21 C-terminal" evidence="3">
    <location>
        <begin position="449"/>
        <end position="568"/>
    </location>
</feature>
<evidence type="ECO:0000259" key="2">
    <source>
        <dbReference type="Pfam" id="PF10212"/>
    </source>
</evidence>
<dbReference type="Proteomes" id="UP000046395">
    <property type="component" value="Unassembled WGS sequence"/>
</dbReference>
<dbReference type="PANTHER" id="PTHR21448:SF0">
    <property type="entry name" value="PROTEIN PHOSPHATASE 1 REGULATORY SUBUNIT 21"/>
    <property type="match status" value="1"/>
</dbReference>
<proteinExistence type="predicted"/>
<dbReference type="Pfam" id="PF21636">
    <property type="entry name" value="PPP1R21_C"/>
    <property type="match status" value="1"/>
</dbReference>